<dbReference type="CDD" id="cd01949">
    <property type="entry name" value="GGDEF"/>
    <property type="match status" value="1"/>
</dbReference>
<accession>A0A7H8Q801</accession>
<dbReference type="EMBL" id="CP051177">
    <property type="protein sequence ID" value="QKX50086.1"/>
    <property type="molecule type" value="Genomic_DNA"/>
</dbReference>
<evidence type="ECO:0000256" key="6">
    <source>
        <dbReference type="SAM" id="Phobius"/>
    </source>
</evidence>
<dbReference type="SUPFAM" id="SSF103190">
    <property type="entry name" value="Sensory domain-like"/>
    <property type="match status" value="1"/>
</dbReference>
<dbReference type="PROSITE" id="PS50887">
    <property type="entry name" value="GGDEF"/>
    <property type="match status" value="1"/>
</dbReference>
<dbReference type="GO" id="GO:0043709">
    <property type="term" value="P:cell adhesion involved in single-species biofilm formation"/>
    <property type="evidence" value="ECO:0007669"/>
    <property type="project" value="TreeGrafter"/>
</dbReference>
<dbReference type="InterPro" id="IPR033479">
    <property type="entry name" value="dCache_1"/>
</dbReference>
<keyword evidence="3 6" id="KW-0812">Transmembrane</keyword>
<dbReference type="Pfam" id="PF00990">
    <property type="entry name" value="GGDEF"/>
    <property type="match status" value="1"/>
</dbReference>
<evidence type="ECO:0000256" key="2">
    <source>
        <dbReference type="ARBA" id="ARBA00022475"/>
    </source>
</evidence>
<dbReference type="PANTHER" id="PTHR45138">
    <property type="entry name" value="REGULATORY COMPONENTS OF SENSORY TRANSDUCTION SYSTEM"/>
    <property type="match status" value="1"/>
</dbReference>
<dbReference type="InterPro" id="IPR029787">
    <property type="entry name" value="Nucleotide_cyclase"/>
</dbReference>
<proteinExistence type="predicted"/>
<evidence type="ECO:0000256" key="3">
    <source>
        <dbReference type="ARBA" id="ARBA00022692"/>
    </source>
</evidence>
<reference evidence="8 9" key="1">
    <citation type="submission" date="2020-04" db="EMBL/GenBank/DDBJ databases">
        <authorList>
            <person name="Pajer P."/>
            <person name="Broz P."/>
        </authorList>
    </citation>
    <scope>NUCLEOTIDE SEQUENCE [LARGE SCALE GENOMIC DNA]</scope>
    <source>
        <strain evidence="9">NRL-ATB46093</strain>
    </source>
</reference>
<dbReference type="CDD" id="cd12912">
    <property type="entry name" value="PDC2_MCP_like"/>
    <property type="match status" value="1"/>
</dbReference>
<evidence type="ECO:0000259" key="7">
    <source>
        <dbReference type="PROSITE" id="PS50887"/>
    </source>
</evidence>
<dbReference type="NCBIfam" id="TIGR00254">
    <property type="entry name" value="GGDEF"/>
    <property type="match status" value="1"/>
</dbReference>
<dbReference type="FunFam" id="3.30.70.270:FF:000001">
    <property type="entry name" value="Diguanylate cyclase domain protein"/>
    <property type="match status" value="1"/>
</dbReference>
<dbReference type="CDD" id="cd18773">
    <property type="entry name" value="PDC1_HK_sensor"/>
    <property type="match status" value="1"/>
</dbReference>
<feature type="transmembrane region" description="Helical" evidence="6">
    <location>
        <begin position="12"/>
        <end position="37"/>
    </location>
</feature>
<dbReference type="InterPro" id="IPR043128">
    <property type="entry name" value="Rev_trsase/Diguanyl_cyclase"/>
</dbReference>
<dbReference type="SUPFAM" id="SSF55073">
    <property type="entry name" value="Nucleotide cyclase"/>
    <property type="match status" value="1"/>
</dbReference>
<organism evidence="8 9">
    <name type="scientific">Planococcus glaciei</name>
    <dbReference type="NCBI Taxonomy" id="459472"/>
    <lineage>
        <taxon>Bacteria</taxon>
        <taxon>Bacillati</taxon>
        <taxon>Bacillota</taxon>
        <taxon>Bacilli</taxon>
        <taxon>Bacillales</taxon>
        <taxon>Caryophanaceae</taxon>
        <taxon>Planococcus</taxon>
    </lineage>
</organism>
<protein>
    <submittedName>
        <fullName evidence="8">GGDEF domain-containing protein</fullName>
    </submittedName>
</protein>
<comment type="subcellular location">
    <subcellularLocation>
        <location evidence="1">Cell membrane</location>
        <topology evidence="1">Multi-pass membrane protein</topology>
    </subcellularLocation>
</comment>
<keyword evidence="2" id="KW-1003">Cell membrane</keyword>
<dbReference type="Proteomes" id="UP000509222">
    <property type="component" value="Chromosome"/>
</dbReference>
<keyword evidence="5 6" id="KW-0472">Membrane</keyword>
<dbReference type="PANTHER" id="PTHR45138:SF9">
    <property type="entry name" value="DIGUANYLATE CYCLASE DGCM-RELATED"/>
    <property type="match status" value="1"/>
</dbReference>
<dbReference type="GO" id="GO:0005886">
    <property type="term" value="C:plasma membrane"/>
    <property type="evidence" value="ECO:0007669"/>
    <property type="project" value="UniProtKB-SubCell"/>
</dbReference>
<feature type="domain" description="GGDEF" evidence="7">
    <location>
        <begin position="399"/>
        <end position="529"/>
    </location>
</feature>
<name>A0A7H8Q801_9BACL</name>
<dbReference type="InterPro" id="IPR029151">
    <property type="entry name" value="Sensor-like_sf"/>
</dbReference>
<dbReference type="GO" id="GO:0052621">
    <property type="term" value="F:diguanylate cyclase activity"/>
    <property type="evidence" value="ECO:0007669"/>
    <property type="project" value="TreeGrafter"/>
</dbReference>
<dbReference type="AlphaFoldDB" id="A0A7H8Q801"/>
<dbReference type="SMART" id="SM00267">
    <property type="entry name" value="GGDEF"/>
    <property type="match status" value="1"/>
</dbReference>
<sequence length="533" mass="59186">MKPLFKGRKVNLATLLTSLVSASVILTLLILTVSSYYSSKNSLATTYLSLNYSKAEKMSHSVDSLFISMRKSLETTVDFLEENEGMSDQEIHENLDLLQRSSGYFNSLSWIDETGVIRAISPNSIGLKGEKIEEGSAKEALDAKQPGLTTPYTGLSNRLIILMSQPLYSKDGTYRGMIGGTIFLQEQNVLNHLLGNDAVEQNGSYYYVVGPAGTLLFHPKSEKIGENVIENPVVRQLTQGKDGMELITNTEGIPMLAAYSNVSEAGWGIVQQTPYSFAEDLLIDQFLQMLKNLLLPSLLLLLFSIFIARRLAAPFTHLGNLVNGLAEGKAVSRPLKDNLMKPHWNREADILTKSVAIAFEILERNNQELTHSALTDALTGLPNRRKLEEVLEGWSSQNRHFSLLILDIDHFKSINDSFGHQMGDQALKGLAETLQTLIRNTDYCFRYGGEEFVLLLPDADRLAAYQVAEKIRKEVEQTLLVPGRIVTVSIGISEFPTQTESLEELFRLADTALYQSKDEGRNRITVSSSGNPS</sequence>
<dbReference type="InterPro" id="IPR050469">
    <property type="entry name" value="Diguanylate_Cyclase"/>
</dbReference>
<dbReference type="InterPro" id="IPR000160">
    <property type="entry name" value="GGDEF_dom"/>
</dbReference>
<evidence type="ECO:0000313" key="9">
    <source>
        <dbReference type="Proteomes" id="UP000509222"/>
    </source>
</evidence>
<reference evidence="9" key="2">
    <citation type="submission" date="2020-06" db="EMBL/GenBank/DDBJ databases">
        <title>Isolation of Planomicrobium glaciei.</title>
        <authorList>
            <person name="Malisova L."/>
            <person name="Safrankova R."/>
            <person name="Jakubu V."/>
            <person name="Spanelova P."/>
        </authorList>
    </citation>
    <scope>NUCLEOTIDE SEQUENCE [LARGE SCALE GENOMIC DNA]</scope>
    <source>
        <strain evidence="9">NRL-ATB46093</strain>
    </source>
</reference>
<keyword evidence="9" id="KW-1185">Reference proteome</keyword>
<dbReference type="RefSeq" id="WP_176294213.1">
    <property type="nucleotide sequence ID" value="NZ_CP051177.1"/>
</dbReference>
<gene>
    <name evidence="8" type="ORF">HF394_05510</name>
</gene>
<dbReference type="Pfam" id="PF02743">
    <property type="entry name" value="dCache_1"/>
    <property type="match status" value="1"/>
</dbReference>
<dbReference type="GO" id="GO:1902201">
    <property type="term" value="P:negative regulation of bacterial-type flagellum-dependent cell motility"/>
    <property type="evidence" value="ECO:0007669"/>
    <property type="project" value="TreeGrafter"/>
</dbReference>
<dbReference type="Gene3D" id="3.30.70.270">
    <property type="match status" value="1"/>
</dbReference>
<evidence type="ECO:0000256" key="1">
    <source>
        <dbReference type="ARBA" id="ARBA00004651"/>
    </source>
</evidence>
<evidence type="ECO:0000256" key="4">
    <source>
        <dbReference type="ARBA" id="ARBA00022989"/>
    </source>
</evidence>
<evidence type="ECO:0000256" key="5">
    <source>
        <dbReference type="ARBA" id="ARBA00023136"/>
    </source>
</evidence>
<keyword evidence="4 6" id="KW-1133">Transmembrane helix</keyword>
<dbReference type="Gene3D" id="3.30.450.20">
    <property type="entry name" value="PAS domain"/>
    <property type="match status" value="1"/>
</dbReference>
<evidence type="ECO:0000313" key="8">
    <source>
        <dbReference type="EMBL" id="QKX50086.1"/>
    </source>
</evidence>